<dbReference type="AlphaFoldDB" id="A0A4Z0J6W6"/>
<keyword evidence="3" id="KW-1185">Reference proteome</keyword>
<accession>A0A4Z0J6W6</accession>
<sequence>MAKNEYTEARARANKKWDEKHKERTRYLGARSSARSFIRTKATLDDLQELRELINQREAALNEQQ</sequence>
<proteinExistence type="predicted"/>
<organism evidence="2 3">
    <name type="scientific">Levilactobacillus suantsaiihabitans</name>
    <dbReference type="NCBI Taxonomy" id="2487722"/>
    <lineage>
        <taxon>Bacteria</taxon>
        <taxon>Bacillati</taxon>
        <taxon>Bacillota</taxon>
        <taxon>Bacilli</taxon>
        <taxon>Lactobacillales</taxon>
        <taxon>Lactobacillaceae</taxon>
        <taxon>Levilactobacillus</taxon>
    </lineage>
</organism>
<dbReference type="OrthoDB" id="1699217at2"/>
<dbReference type="Proteomes" id="UP000297348">
    <property type="component" value="Unassembled WGS sequence"/>
</dbReference>
<evidence type="ECO:0000313" key="3">
    <source>
        <dbReference type="Proteomes" id="UP000297348"/>
    </source>
</evidence>
<protein>
    <submittedName>
        <fullName evidence="2">Uncharacterized protein</fullName>
    </submittedName>
</protein>
<reference evidence="2 3" key="1">
    <citation type="submission" date="2018-10" db="EMBL/GenBank/DDBJ databases">
        <title>Lactobacillus sp. R7 and Lactobacillus sp. R19 isolated from fermented mustard green product of Taiwan.</title>
        <authorList>
            <person name="Lin S.-T."/>
        </authorList>
    </citation>
    <scope>NUCLEOTIDE SEQUENCE [LARGE SCALE GENOMIC DNA]</scope>
    <source>
        <strain evidence="2 3">BCRC 81129</strain>
    </source>
</reference>
<dbReference type="EMBL" id="RKLX01000024">
    <property type="protein sequence ID" value="TGD17688.1"/>
    <property type="molecule type" value="Genomic_DNA"/>
</dbReference>
<comment type="caution">
    <text evidence="2">The sequence shown here is derived from an EMBL/GenBank/DDBJ whole genome shotgun (WGS) entry which is preliminary data.</text>
</comment>
<evidence type="ECO:0000313" key="2">
    <source>
        <dbReference type="EMBL" id="TGD17688.1"/>
    </source>
</evidence>
<feature type="region of interest" description="Disordered" evidence="1">
    <location>
        <begin position="1"/>
        <end position="21"/>
    </location>
</feature>
<name>A0A4Z0J6W6_9LACO</name>
<gene>
    <name evidence="2" type="ORF">EGT51_11230</name>
</gene>
<evidence type="ECO:0000256" key="1">
    <source>
        <dbReference type="SAM" id="MobiDB-lite"/>
    </source>
</evidence>